<comment type="similarity">
    <text evidence="1">Belongs to the bacterial solute-binding protein 1 family.</text>
</comment>
<evidence type="ECO:0000256" key="1">
    <source>
        <dbReference type="ARBA" id="ARBA00008520"/>
    </source>
</evidence>
<dbReference type="PANTHER" id="PTHR43649">
    <property type="entry name" value="ARABINOSE-BINDING PROTEIN-RELATED"/>
    <property type="match status" value="1"/>
</dbReference>
<dbReference type="Pfam" id="PF01547">
    <property type="entry name" value="SBP_bac_1"/>
    <property type="match status" value="1"/>
</dbReference>
<dbReference type="GeneID" id="36834454"/>
<evidence type="ECO:0000313" key="4">
    <source>
        <dbReference type="EMBL" id="AWR98976.1"/>
    </source>
</evidence>
<evidence type="ECO:0000256" key="2">
    <source>
        <dbReference type="ARBA" id="ARBA00022448"/>
    </source>
</evidence>
<dbReference type="KEGG" id="mhk:DFR87_03890"/>
<sequence length="484" mass="53419">MKGVSGKVVAGVIVVVVIIAAIAVIELTSKPTHVPSTTNVTTSTNTTSPVTSPPPLTNVTLTVVTFSGESANFIQYAGNLFHQEHPNVEVQVIQFPFSDYIDKELTALTDHSSQYDIIGFTSTSAQRVSPYLAPLNLNLSQVISAQEDFGGVIYNVTTGQKEIVGVSYETAVYLMAYRASIFENQTLANEFYSEYHVPFNPSDWRNWTEVIWADQFVTSHNLTQYGFLIDDHVQHGIIDAFPAVYGWYYIRNASLSNNSTGIPGFNIMFTGYIPSGMKFPVPSFNSTSGVEALQTYAQLVRYDPNPSQLQISYDNLPELMPQAAGAFLFTSQLSYLNSSVAQDTYLAPLPGGYAETGTDLLGVSKYSTHQQLAEEFLQFLVSPQVQELAFLKFGKFPVSEQAFQALIQNNSIPTYQREWLNATYHAALNAWANPPNIPPTYISLITDFNNQVYAYLTNPSMSPSQVLQTAAQQWATAVESYYGA</sequence>
<dbReference type="AlphaFoldDB" id="A0A2U9ISH8"/>
<dbReference type="Proteomes" id="UP000247586">
    <property type="component" value="Chromosome"/>
</dbReference>
<proteinExistence type="inferred from homology"/>
<reference evidence="5" key="3">
    <citation type="submission" date="2020-03" db="EMBL/GenBank/DDBJ databases">
        <title>Sequencing and Assembly of Multiple Reported Metal-Biooxidizing Members of the Extremely Thermoacidophilic Archaeal Family Sulfolobaceae.</title>
        <authorList>
            <person name="Counts J.A."/>
            <person name="Kelly R.M."/>
        </authorList>
    </citation>
    <scope>NUCLEOTIDE SEQUENCE [LARGE SCALE GENOMIC DNA]</scope>
    <source>
        <strain evidence="5">HO1-1</strain>
    </source>
</reference>
<evidence type="ECO:0000313" key="5">
    <source>
        <dbReference type="Proteomes" id="UP000247586"/>
    </source>
</evidence>
<dbReference type="EMBL" id="CP029287">
    <property type="protein sequence ID" value="AWR98976.1"/>
    <property type="molecule type" value="Genomic_DNA"/>
</dbReference>
<organism evidence="4 5">
    <name type="scientific">Metallosphaera hakonensis JCM 8857 = DSM 7519</name>
    <dbReference type="NCBI Taxonomy" id="1293036"/>
    <lineage>
        <taxon>Archaea</taxon>
        <taxon>Thermoproteota</taxon>
        <taxon>Thermoprotei</taxon>
        <taxon>Sulfolobales</taxon>
        <taxon>Sulfolobaceae</taxon>
        <taxon>Metallosphaera</taxon>
    </lineage>
</organism>
<name>A0A2U9ISH8_9CREN</name>
<keyword evidence="5" id="KW-1185">Reference proteome</keyword>
<dbReference type="OrthoDB" id="18034at2157"/>
<dbReference type="STRING" id="1293036.GCA_001315825_02473"/>
<dbReference type="Gene3D" id="3.40.190.10">
    <property type="entry name" value="Periplasmic binding protein-like II"/>
    <property type="match status" value="1"/>
</dbReference>
<dbReference type="InterPro" id="IPR050490">
    <property type="entry name" value="Bact_solute-bd_prot1"/>
</dbReference>
<protein>
    <submittedName>
        <fullName evidence="4">Sugar ABC transporter substrate-binding protein</fullName>
    </submittedName>
</protein>
<feature type="region of interest" description="Disordered" evidence="3">
    <location>
        <begin position="34"/>
        <end position="53"/>
    </location>
</feature>
<accession>A0A2U9ISH8</accession>
<dbReference type="InterPro" id="IPR006059">
    <property type="entry name" value="SBP"/>
</dbReference>
<evidence type="ECO:0000256" key="3">
    <source>
        <dbReference type="SAM" id="MobiDB-lite"/>
    </source>
</evidence>
<reference evidence="5" key="2">
    <citation type="submission" date="2020-03" db="EMBL/GenBank/DDBJ databases">
        <title>Complete Genome Sequences of Extremely Thermoacidophilic, Metal-Mobilizing Type-Strain Members of the Archaeal Family Sulfolobaceae: Acidianus brierleyi DSM-1651T, Acidianus sulfidivorans DSM-18786T, Metallosphaera hakonensis DSM-7519T, and Metallosphaera prunae DSM-10039T.</title>
        <authorList>
            <person name="Counts J.A."/>
            <person name="Kelly R.M."/>
        </authorList>
    </citation>
    <scope>NUCLEOTIDE SEQUENCE [LARGE SCALE GENOMIC DNA]</scope>
    <source>
        <strain evidence="5">HO1-1</strain>
    </source>
</reference>
<dbReference type="RefSeq" id="WP_054837142.1">
    <property type="nucleotide sequence ID" value="NZ_BBBA01000026.1"/>
</dbReference>
<gene>
    <name evidence="4" type="ORF">DFR87_03890</name>
</gene>
<dbReference type="PANTHER" id="PTHR43649:SF29">
    <property type="entry name" value="OSMOPROTECTIVE COMPOUNDS-BINDING PROTEIN GGTB"/>
    <property type="match status" value="1"/>
</dbReference>
<dbReference type="SUPFAM" id="SSF53850">
    <property type="entry name" value="Periplasmic binding protein-like II"/>
    <property type="match status" value="1"/>
</dbReference>
<feature type="compositionally biased region" description="Low complexity" evidence="3">
    <location>
        <begin position="34"/>
        <end position="50"/>
    </location>
</feature>
<reference evidence="4 5" key="1">
    <citation type="submission" date="2018-05" db="EMBL/GenBank/DDBJ databases">
        <title>Complete Genome Sequences of Extremely Thermoacidophilic, Metal-Mobilizing Type-Strain Members of the Archaeal Family Sulfolobaceae: Acidianus brierleyi DSM-1651T, Acidianus sulfidivorans DSM-18786T, Metallosphaera hakonensis DSM-7519T, and Metallosphaera prunae DSM-10039T.</title>
        <authorList>
            <person name="Counts J.A."/>
            <person name="Kelly R.M."/>
        </authorList>
    </citation>
    <scope>NUCLEOTIDE SEQUENCE [LARGE SCALE GENOMIC DNA]</scope>
    <source>
        <strain evidence="4 5">HO1-1</strain>
    </source>
</reference>
<keyword evidence="2" id="KW-0813">Transport</keyword>